<dbReference type="EMBL" id="WWNE01000018">
    <property type="protein sequence ID" value="NBG67319.1"/>
    <property type="molecule type" value="Genomic_DNA"/>
</dbReference>
<dbReference type="NCBIfam" id="NF047658">
    <property type="entry name" value="HYC_CC_PP"/>
    <property type="match status" value="1"/>
</dbReference>
<dbReference type="RefSeq" id="WP_160634269.1">
    <property type="nucleotide sequence ID" value="NZ_WWNE01000018.1"/>
</dbReference>
<comment type="caution">
    <text evidence="1">The sequence shown here is derived from an EMBL/GenBank/DDBJ whole genome shotgun (WGS) entry which is preliminary data.</text>
</comment>
<dbReference type="InterPro" id="IPR058060">
    <property type="entry name" value="HYC_CC_PP"/>
</dbReference>
<reference evidence="1 2" key="1">
    <citation type="submission" date="2019-12" db="EMBL/GenBank/DDBJ databases">
        <authorList>
            <person name="Zhao J."/>
        </authorList>
    </citation>
    <scope>NUCLEOTIDE SEQUENCE [LARGE SCALE GENOMIC DNA]</scope>
    <source>
        <strain evidence="1 2">S-15</strain>
    </source>
</reference>
<dbReference type="InterPro" id="IPR058512">
    <property type="entry name" value="DUF8199"/>
</dbReference>
<keyword evidence="2" id="KW-1185">Reference proteome</keyword>
<evidence type="ECO:0000313" key="2">
    <source>
        <dbReference type="Proteomes" id="UP000470771"/>
    </source>
</evidence>
<accession>A0A6N9NN79</accession>
<proteinExistence type="predicted"/>
<dbReference type="Pfam" id="PF26622">
    <property type="entry name" value="DUF8199"/>
    <property type="match status" value="1"/>
</dbReference>
<evidence type="ECO:0000313" key="1">
    <source>
        <dbReference type="EMBL" id="NBG67319.1"/>
    </source>
</evidence>
<gene>
    <name evidence="1" type="ORF">GQN54_14420</name>
</gene>
<organism evidence="1 2">
    <name type="scientific">Acidiluteibacter ferrifornacis</name>
    <dbReference type="NCBI Taxonomy" id="2692424"/>
    <lineage>
        <taxon>Bacteria</taxon>
        <taxon>Pseudomonadati</taxon>
        <taxon>Bacteroidota</taxon>
        <taxon>Flavobacteriia</taxon>
        <taxon>Flavobacteriales</taxon>
        <taxon>Cryomorphaceae</taxon>
        <taxon>Acidiluteibacter</taxon>
    </lineage>
</organism>
<dbReference type="AlphaFoldDB" id="A0A6N9NN79"/>
<name>A0A6N9NN79_9FLAO</name>
<dbReference type="Proteomes" id="UP000470771">
    <property type="component" value="Unassembled WGS sequence"/>
</dbReference>
<protein>
    <submittedName>
        <fullName evidence="1">Uncharacterized protein</fullName>
    </submittedName>
</protein>
<sequence length="125" mass="14217">MYKHYCGENLKEISLFDEVESCHDENISKDLDEDCPFHQHDSAAIGEEDNCCTDEYNRISLEDQLKQLDKNQSNSMGLTPAVIDLGFQSMLPIVEDDAKTISHQFGASINAPPLYILYTQFNFYG</sequence>